<dbReference type="PANTHER" id="PTHR46013">
    <property type="entry name" value="VASCULAR CELL ADHESION MOLECULE 1"/>
    <property type="match status" value="1"/>
</dbReference>
<feature type="domain" description="Ig-like" evidence="5">
    <location>
        <begin position="12"/>
        <end position="152"/>
    </location>
</feature>
<dbReference type="Proteomes" id="UP000324632">
    <property type="component" value="Chromosome 25"/>
</dbReference>
<evidence type="ECO:0000313" key="6">
    <source>
        <dbReference type="EMBL" id="KAA0701799.1"/>
    </source>
</evidence>
<proteinExistence type="predicted"/>
<sequence>MLNKLYRQMMFPESTAFFLIALVFSSSTGSTEELIQIKVTEETKAEGSCVTFSCTYKHEKNKNIKLLWFKDPIYDKTLYTGTILYSNTADRPQSPGYSSRVEYITDNAEKDRDYWRKCDLKINDLQKIDTGNYSFRIIYTNKKYMSKAMKLTVTDNPCKLNIEPSEMKNSVKEKDEFSVQCSTSDSCPSYPEWFLQKPGQEPQRVTSARYKTTQEENEGKKITKLNFSPTWQDDNVMLSCRSAETQDSCLFRNITLSVEYKPKTAEATVSSVNIKEGDSVTLSCTSRGRPNVTMSWFKNRTMKTQQAVWRLDDVNPDYSGEYYCEAENKHGTVQSNIIPINVKMVQKMSA</sequence>
<evidence type="ECO:0000256" key="1">
    <source>
        <dbReference type="ARBA" id="ARBA00040106"/>
    </source>
</evidence>
<gene>
    <name evidence="6" type="ORF">E1301_Tti016414</name>
</gene>
<dbReference type="InterPro" id="IPR056386">
    <property type="entry name" value="Ig_CD22"/>
</dbReference>
<dbReference type="InterPro" id="IPR013783">
    <property type="entry name" value="Ig-like_fold"/>
</dbReference>
<evidence type="ECO:0000256" key="4">
    <source>
        <dbReference type="ARBA" id="ARBA00046458"/>
    </source>
</evidence>
<dbReference type="InterPro" id="IPR036179">
    <property type="entry name" value="Ig-like_dom_sf"/>
</dbReference>
<protein>
    <recommendedName>
        <fullName evidence="1">B-cell receptor CD22</fullName>
    </recommendedName>
    <alternativeName>
        <fullName evidence="2">Sialic acid-binding Ig-like lectin 2</fullName>
    </alternativeName>
</protein>
<comment type="function">
    <text evidence="3">Most highly expressed siglec (sialic acid-binding immunoglobulin-like lectin) on B-cells that plays a role in various aspects of B-cell biology including differentiation, antigen presentation, and trafficking to bone marrow. Binds to alpha 2,6-linked sialic acid residues of surface molecules such as CD22 itself, CD45 and IgM in a cis configuration. Can also bind to ligands on other cells as an adhesion molecule in a trans configuration. Acts as an inhibitory coreceptor on the surface of B-cells and inhibits B-cell receptor induced signaling, characterized by inhibition of the calcium mobilization and cellular activation. Mechanistically, the immunoreceptor tyrosine-based inhibitory motif domain is phosphorylated by the Src kinase LYN, which in turn leads to the recruitment of the protein tyrosine phosphatase 1/PTPN6, leading to the negative regulation of BCR signaling. If this negative signaling from is of sufficient strength, apoptosis of the B-cell can be induced.</text>
</comment>
<dbReference type="SMART" id="SM00409">
    <property type="entry name" value="IG"/>
    <property type="match status" value="3"/>
</dbReference>
<dbReference type="EMBL" id="SOYY01000025">
    <property type="protein sequence ID" value="KAA0701799.1"/>
    <property type="molecule type" value="Genomic_DNA"/>
</dbReference>
<dbReference type="InterPro" id="IPR007110">
    <property type="entry name" value="Ig-like_dom"/>
</dbReference>
<dbReference type="Pfam" id="PF24518">
    <property type="entry name" value="Ig_CD22"/>
    <property type="match status" value="1"/>
</dbReference>
<evidence type="ECO:0000259" key="5">
    <source>
        <dbReference type="PROSITE" id="PS50835"/>
    </source>
</evidence>
<comment type="caution">
    <text evidence="6">The sequence shown here is derived from an EMBL/GenBank/DDBJ whole genome shotgun (WGS) entry which is preliminary data.</text>
</comment>
<organism evidence="6 7">
    <name type="scientific">Triplophysa tibetana</name>
    <dbReference type="NCBI Taxonomy" id="1572043"/>
    <lineage>
        <taxon>Eukaryota</taxon>
        <taxon>Metazoa</taxon>
        <taxon>Chordata</taxon>
        <taxon>Craniata</taxon>
        <taxon>Vertebrata</taxon>
        <taxon>Euteleostomi</taxon>
        <taxon>Actinopterygii</taxon>
        <taxon>Neopterygii</taxon>
        <taxon>Teleostei</taxon>
        <taxon>Ostariophysi</taxon>
        <taxon>Cypriniformes</taxon>
        <taxon>Nemacheilidae</taxon>
        <taxon>Triplophysa</taxon>
    </lineage>
</organism>
<dbReference type="SMART" id="SM00408">
    <property type="entry name" value="IGc2"/>
    <property type="match status" value="1"/>
</dbReference>
<evidence type="ECO:0000256" key="2">
    <source>
        <dbReference type="ARBA" id="ARBA00041781"/>
    </source>
</evidence>
<comment type="subunit">
    <text evidence="4">Predominantly monomer of isoform CD22-beta. Also found as heterodimer of isoform CD22-beta and a shorter isoform. Interacts with PTPN6/SHP-1, LYN, SYK, PIK3R1/PIK3R2 and PLCG1 upon phosphorylation. Interacts with GRB2, INPP5D and SHC1 upon phosphorylation. May form a complex with INPP5D/SHIP, GRB2 and SHC1.</text>
</comment>
<dbReference type="Gene3D" id="2.60.40.10">
    <property type="entry name" value="Immunoglobulins"/>
    <property type="match status" value="3"/>
</dbReference>
<dbReference type="PANTHER" id="PTHR46013:SF8">
    <property type="entry name" value="B-CELL RECEPTOR CD22-RELATED"/>
    <property type="match status" value="1"/>
</dbReference>
<reference evidence="6 7" key="1">
    <citation type="journal article" date="2019" name="Mol. Ecol. Resour.">
        <title>Chromosome-level genome assembly of Triplophysa tibetana, a fish adapted to the harsh high-altitude environment of the Tibetan Plateau.</title>
        <authorList>
            <person name="Yang X."/>
            <person name="Liu H."/>
            <person name="Ma Z."/>
            <person name="Zou Y."/>
            <person name="Zou M."/>
            <person name="Mao Y."/>
            <person name="Li X."/>
            <person name="Wang H."/>
            <person name="Chen T."/>
            <person name="Wang W."/>
            <person name="Yang R."/>
        </authorList>
    </citation>
    <scope>NUCLEOTIDE SEQUENCE [LARGE SCALE GENOMIC DNA]</scope>
    <source>
        <strain evidence="6">TTIB1903HZAU</strain>
        <tissue evidence="6">Muscle</tissue>
    </source>
</reference>
<feature type="domain" description="Ig-like" evidence="5">
    <location>
        <begin position="262"/>
        <end position="341"/>
    </location>
</feature>
<dbReference type="InterPro" id="IPR003599">
    <property type="entry name" value="Ig_sub"/>
</dbReference>
<dbReference type="SUPFAM" id="SSF48726">
    <property type="entry name" value="Immunoglobulin"/>
    <property type="match status" value="3"/>
</dbReference>
<keyword evidence="7" id="KW-1185">Reference proteome</keyword>
<accession>A0A5A9MXQ2</accession>
<dbReference type="InterPro" id="IPR003598">
    <property type="entry name" value="Ig_sub2"/>
</dbReference>
<evidence type="ECO:0000256" key="3">
    <source>
        <dbReference type="ARBA" id="ARBA00045430"/>
    </source>
</evidence>
<name>A0A5A9MXQ2_9TELE</name>
<dbReference type="PROSITE" id="PS50835">
    <property type="entry name" value="IG_LIKE"/>
    <property type="match status" value="2"/>
</dbReference>
<evidence type="ECO:0000313" key="7">
    <source>
        <dbReference type="Proteomes" id="UP000324632"/>
    </source>
</evidence>
<dbReference type="CDD" id="cd00096">
    <property type="entry name" value="Ig"/>
    <property type="match status" value="1"/>
</dbReference>
<dbReference type="AlphaFoldDB" id="A0A5A9MXQ2"/>
<dbReference type="Pfam" id="PF13927">
    <property type="entry name" value="Ig_3"/>
    <property type="match status" value="1"/>
</dbReference>